<evidence type="ECO:0000313" key="2">
    <source>
        <dbReference type="Proteomes" id="UP001054821"/>
    </source>
</evidence>
<evidence type="ECO:0008006" key="3">
    <source>
        <dbReference type="Google" id="ProtNLM"/>
    </source>
</evidence>
<keyword evidence="2" id="KW-1185">Reference proteome</keyword>
<accession>A0AAD4USZ7</accession>
<protein>
    <recommendedName>
        <fullName evidence="3">Calcium-binding EF-hand family protein</fullName>
    </recommendedName>
</protein>
<name>A0AAD4USZ7_PRUDU</name>
<dbReference type="InterPro" id="IPR011992">
    <property type="entry name" value="EF-hand-dom_pair"/>
</dbReference>
<dbReference type="Proteomes" id="UP001054821">
    <property type="component" value="Chromosome 8"/>
</dbReference>
<gene>
    <name evidence="1" type="ORF">L3X38_041311</name>
</gene>
<comment type="caution">
    <text evidence="1">The sequence shown here is derived from an EMBL/GenBank/DDBJ whole genome shotgun (WGS) entry which is preliminary data.</text>
</comment>
<proteinExistence type="predicted"/>
<organism evidence="1 2">
    <name type="scientific">Prunus dulcis</name>
    <name type="common">Almond</name>
    <name type="synonym">Amygdalus dulcis</name>
    <dbReference type="NCBI Taxonomy" id="3755"/>
    <lineage>
        <taxon>Eukaryota</taxon>
        <taxon>Viridiplantae</taxon>
        <taxon>Streptophyta</taxon>
        <taxon>Embryophyta</taxon>
        <taxon>Tracheophyta</taxon>
        <taxon>Spermatophyta</taxon>
        <taxon>Magnoliopsida</taxon>
        <taxon>eudicotyledons</taxon>
        <taxon>Gunneridae</taxon>
        <taxon>Pentapetalae</taxon>
        <taxon>rosids</taxon>
        <taxon>fabids</taxon>
        <taxon>Rosales</taxon>
        <taxon>Rosaceae</taxon>
        <taxon>Amygdaloideae</taxon>
        <taxon>Amygdaleae</taxon>
        <taxon>Prunus</taxon>
    </lineage>
</organism>
<evidence type="ECO:0000313" key="1">
    <source>
        <dbReference type="EMBL" id="KAI5312138.1"/>
    </source>
</evidence>
<dbReference type="AlphaFoldDB" id="A0AAD4USZ7"/>
<dbReference type="SUPFAM" id="SSF47473">
    <property type="entry name" value="EF-hand"/>
    <property type="match status" value="1"/>
</dbReference>
<dbReference type="Gene3D" id="1.10.238.10">
    <property type="entry name" value="EF-hand"/>
    <property type="match status" value="1"/>
</dbReference>
<reference evidence="1 2" key="1">
    <citation type="journal article" date="2022" name="G3 (Bethesda)">
        <title>Whole-genome sequence and methylome profiling of the almond [Prunus dulcis (Mill.) D.A. Webb] cultivar 'Nonpareil'.</title>
        <authorList>
            <person name="D'Amico-Willman K.M."/>
            <person name="Ouma W.Z."/>
            <person name="Meulia T."/>
            <person name="Sideli G.M."/>
            <person name="Gradziel T.M."/>
            <person name="Fresnedo-Ramirez J."/>
        </authorList>
    </citation>
    <scope>NUCLEOTIDE SEQUENCE [LARGE SCALE GENOMIC DNA]</scope>
    <source>
        <strain evidence="1">Clone GOH B32 T37-40</strain>
    </source>
</reference>
<sequence length="86" mass="10033">MRVFNHHKNSDGRLSKNDLTTAFRELGSKWPATRAWFAMRYADVDYDGSICTDKELRELVKVEGMKEVTFWCPLVLRKTNLNPNNV</sequence>
<dbReference type="EMBL" id="JAJFAZ020000008">
    <property type="protein sequence ID" value="KAI5312138.1"/>
    <property type="molecule type" value="Genomic_DNA"/>
</dbReference>